<dbReference type="AlphaFoldDB" id="A0A5M6BQR6"/>
<evidence type="ECO:0000313" key="2">
    <source>
        <dbReference type="Proteomes" id="UP000322225"/>
    </source>
</evidence>
<dbReference type="GeneID" id="43592515"/>
<name>A0A5M6BQR6_9TREE</name>
<dbReference type="InterPro" id="IPR011333">
    <property type="entry name" value="SKP1/BTB/POZ_sf"/>
</dbReference>
<dbReference type="RefSeq" id="XP_031857360.1">
    <property type="nucleotide sequence ID" value="XM_032008343.1"/>
</dbReference>
<dbReference type="Gene3D" id="3.30.710.10">
    <property type="entry name" value="Potassium Channel Kv1.1, Chain A"/>
    <property type="match status" value="1"/>
</dbReference>
<dbReference type="OrthoDB" id="2574774at2759"/>
<proteinExistence type="predicted"/>
<accession>A0A5M6BQR6</accession>
<dbReference type="EMBL" id="CP144052">
    <property type="protein sequence ID" value="WWD16842.1"/>
    <property type="molecule type" value="Genomic_DNA"/>
</dbReference>
<protein>
    <submittedName>
        <fullName evidence="1">Uncharacterized protein</fullName>
    </submittedName>
</protein>
<dbReference type="PROSITE" id="PS50097">
    <property type="entry name" value="BTB"/>
    <property type="match status" value="1"/>
</dbReference>
<organism evidence="1 2">
    <name type="scientific">Kwoniella shandongensis</name>
    <dbReference type="NCBI Taxonomy" id="1734106"/>
    <lineage>
        <taxon>Eukaryota</taxon>
        <taxon>Fungi</taxon>
        <taxon>Dikarya</taxon>
        <taxon>Basidiomycota</taxon>
        <taxon>Agaricomycotina</taxon>
        <taxon>Tremellomycetes</taxon>
        <taxon>Tremellales</taxon>
        <taxon>Cryptococcaceae</taxon>
        <taxon>Kwoniella</taxon>
    </lineage>
</organism>
<dbReference type="KEGG" id="ksn:43592515"/>
<gene>
    <name evidence="1" type="ORF">CI109_101274</name>
</gene>
<reference evidence="1" key="1">
    <citation type="submission" date="2017-08" db="EMBL/GenBank/DDBJ databases">
        <authorList>
            <person name="Cuomo C."/>
            <person name="Billmyre B."/>
            <person name="Heitman J."/>
        </authorList>
    </citation>
    <scope>NUCLEOTIDE SEQUENCE</scope>
    <source>
        <strain evidence="1">CBS 12478</strain>
    </source>
</reference>
<sequence>MVPRRKGAELSDRGKINTWKMRWSKPSSSANLSSVVNATDLQSDFQPPTPGPNFTFDFAVKIEGKSPIMDDYYNDPQADFILISSDNIAFKVHKYHLLSESPVFRDMCSMVGSSFASPTLNLTDTTFETARVIRLFLDFLQKRSPPDPSRETVVTTRLLIQFVDKYDCQLVSHAMKAYARRFFDLGTVGPDDLFILGSNFDDVEYCAEAIRRSGFIVFSSGGTIEGLGSGWSTKEENSHGHIGRPTEDASVLDVRAWRVEEIAKVPPKYLAALMRASIDFEFSVPFEELEVDEWDNMAKEFTELMNYEKESKK</sequence>
<reference evidence="1" key="2">
    <citation type="submission" date="2024-01" db="EMBL/GenBank/DDBJ databases">
        <title>Comparative genomics of Cryptococcus and Kwoniella reveals pathogenesis evolution and contrasting modes of karyotype evolution via chromosome fusion or intercentromeric recombination.</title>
        <authorList>
            <person name="Coelho M.A."/>
            <person name="David-Palma M."/>
            <person name="Shea T."/>
            <person name="Bowers K."/>
            <person name="McGinley-Smith S."/>
            <person name="Mohammad A.W."/>
            <person name="Gnirke A."/>
            <person name="Yurkov A.M."/>
            <person name="Nowrousian M."/>
            <person name="Sun S."/>
            <person name="Cuomo C.A."/>
            <person name="Heitman J."/>
        </authorList>
    </citation>
    <scope>NUCLEOTIDE SEQUENCE</scope>
    <source>
        <strain evidence="1">CBS 12478</strain>
    </source>
</reference>
<keyword evidence="2" id="KW-1185">Reference proteome</keyword>
<dbReference type="InterPro" id="IPR000210">
    <property type="entry name" value="BTB/POZ_dom"/>
</dbReference>
<evidence type="ECO:0000313" key="1">
    <source>
        <dbReference type="EMBL" id="WWD16842.1"/>
    </source>
</evidence>
<dbReference type="Proteomes" id="UP000322225">
    <property type="component" value="Chromosome 2"/>
</dbReference>